<organism evidence="1 2">
    <name type="scientific">Clostridium scatologenes</name>
    <dbReference type="NCBI Taxonomy" id="1548"/>
    <lineage>
        <taxon>Bacteria</taxon>
        <taxon>Bacillati</taxon>
        <taxon>Bacillota</taxon>
        <taxon>Clostridia</taxon>
        <taxon>Eubacteriales</taxon>
        <taxon>Clostridiaceae</taxon>
        <taxon>Clostridium</taxon>
    </lineage>
</organism>
<dbReference type="HOGENOM" id="CLU_2823574_0_0_9"/>
<evidence type="ECO:0000313" key="2">
    <source>
        <dbReference type="Proteomes" id="UP000033115"/>
    </source>
</evidence>
<proteinExistence type="predicted"/>
<evidence type="ECO:0000313" key="1">
    <source>
        <dbReference type="EMBL" id="AKA67900.1"/>
    </source>
</evidence>
<name>A0A0E3M5C4_CLOSL</name>
<protein>
    <submittedName>
        <fullName evidence="1">Uncharacterized protein</fullName>
    </submittedName>
</protein>
<dbReference type="Proteomes" id="UP000033115">
    <property type="component" value="Chromosome"/>
</dbReference>
<dbReference type="KEGG" id="csq:CSCA_0775"/>
<gene>
    <name evidence="1" type="ORF">CSCA_0775</name>
</gene>
<dbReference type="EMBL" id="CP009933">
    <property type="protein sequence ID" value="AKA67900.1"/>
    <property type="molecule type" value="Genomic_DNA"/>
</dbReference>
<dbReference type="AlphaFoldDB" id="A0A0E3M5C4"/>
<keyword evidence="2" id="KW-1185">Reference proteome</keyword>
<reference evidence="1 2" key="1">
    <citation type="journal article" date="2015" name="J. Biotechnol.">
        <title>Complete genome sequence of a malodorant-producing acetogen, Clostridium scatologenes ATCC 25775(T).</title>
        <authorList>
            <person name="Zhu Z."/>
            <person name="Guo T."/>
            <person name="Zheng H."/>
            <person name="Song T."/>
            <person name="Ouyang P."/>
            <person name="Xie J."/>
        </authorList>
    </citation>
    <scope>NUCLEOTIDE SEQUENCE [LARGE SCALE GENOMIC DNA]</scope>
    <source>
        <strain evidence="1 2">ATCC 25775</strain>
    </source>
</reference>
<sequence>MHETGITEFQVVPYAKNELNYLGNEIIKKYENEEYEYVGLNSKLWILDGYEGILQDVLLSLLQKYL</sequence>
<accession>A0A0E3M5C4</accession>